<proteinExistence type="predicted"/>
<gene>
    <name evidence="1" type="ORF">Vadar_000869</name>
</gene>
<sequence length="371" mass="40629">MGTPHSQLVCVMIISLLLIVMGSLSPDSPPEAPKFTAMFGFGDSLTDNGNNNYFLNSLAKANYVPYGVDFEEGPSGRFSNGRTTLDYLGDLVGIPNLPAFANPQATGTNILRGVNYASAAAGILDETGQNLGQRFSLSQQVVNFEKTLNQMRNNSMSDQEISHFLSKSLVVMTIGSNDYINNYLVPSMYPTSFMYNPKDYADLLIERYTRQILMIHGLGLRKFLLGGIGPLGCIPNQLATGLEPTGQCVSFTNDLVGMFNSRLRALVDQLNSKYPEAIFAYGNTYGAFGDILNNATAYGFKVIDRGCCGVGRNQGQVTCLPFSIPCTERNQYIFWDAFHPTQAVNQILAQRAYNGPPSDCYPINVQQMAQI</sequence>
<evidence type="ECO:0000313" key="2">
    <source>
        <dbReference type="Proteomes" id="UP000828048"/>
    </source>
</evidence>
<protein>
    <submittedName>
        <fullName evidence="1">Uncharacterized protein</fullName>
    </submittedName>
</protein>
<dbReference type="Proteomes" id="UP000828048">
    <property type="component" value="Chromosome 4"/>
</dbReference>
<evidence type="ECO:0000313" key="1">
    <source>
        <dbReference type="EMBL" id="KAH7859417.1"/>
    </source>
</evidence>
<dbReference type="EMBL" id="CM037154">
    <property type="protein sequence ID" value="KAH7859417.1"/>
    <property type="molecule type" value="Genomic_DNA"/>
</dbReference>
<name>A0ACB7Z1M0_9ERIC</name>
<comment type="caution">
    <text evidence="1">The sequence shown here is derived from an EMBL/GenBank/DDBJ whole genome shotgun (WGS) entry which is preliminary data.</text>
</comment>
<organism evidence="1 2">
    <name type="scientific">Vaccinium darrowii</name>
    <dbReference type="NCBI Taxonomy" id="229202"/>
    <lineage>
        <taxon>Eukaryota</taxon>
        <taxon>Viridiplantae</taxon>
        <taxon>Streptophyta</taxon>
        <taxon>Embryophyta</taxon>
        <taxon>Tracheophyta</taxon>
        <taxon>Spermatophyta</taxon>
        <taxon>Magnoliopsida</taxon>
        <taxon>eudicotyledons</taxon>
        <taxon>Gunneridae</taxon>
        <taxon>Pentapetalae</taxon>
        <taxon>asterids</taxon>
        <taxon>Ericales</taxon>
        <taxon>Ericaceae</taxon>
        <taxon>Vaccinioideae</taxon>
        <taxon>Vaccinieae</taxon>
        <taxon>Vaccinium</taxon>
    </lineage>
</organism>
<accession>A0ACB7Z1M0</accession>
<reference evidence="1 2" key="1">
    <citation type="journal article" date="2021" name="Hortic Res">
        <title>High-quality reference genome and annotation aids understanding of berry development for evergreen blueberry (Vaccinium darrowii).</title>
        <authorList>
            <person name="Yu J."/>
            <person name="Hulse-Kemp A.M."/>
            <person name="Babiker E."/>
            <person name="Staton M."/>
        </authorList>
    </citation>
    <scope>NUCLEOTIDE SEQUENCE [LARGE SCALE GENOMIC DNA]</scope>
    <source>
        <strain evidence="2">cv. NJ 8807/NJ 8810</strain>
        <tissue evidence="1">Young leaf</tissue>
    </source>
</reference>
<keyword evidence="2" id="KW-1185">Reference proteome</keyword>